<dbReference type="KEGG" id="gau:GAU_1302"/>
<accession>C1A7Y4</accession>
<dbReference type="InterPro" id="IPR007060">
    <property type="entry name" value="FtsL/DivIC"/>
</dbReference>
<reference evidence="4" key="1">
    <citation type="submission" date="2006-03" db="EMBL/GenBank/DDBJ databases">
        <title>Complete genome sequence of Gemmatimonas aurantiaca T-27 that represents a novel phylum Gemmatimonadetes.</title>
        <authorList>
            <person name="Takasaki K."/>
            <person name="Ichikawa N."/>
            <person name="Miura H."/>
            <person name="Matsushita S."/>
            <person name="Watanabe Y."/>
            <person name="Oguchi A."/>
            <person name="Ankai A."/>
            <person name="Yashiro I."/>
            <person name="Takahashi M."/>
            <person name="Terui Y."/>
            <person name="Fukui S."/>
            <person name="Yokoyama H."/>
            <person name="Tanikawa S."/>
            <person name="Hanada S."/>
            <person name="Kamagata Y."/>
            <person name="Fujita N."/>
        </authorList>
    </citation>
    <scope>NUCLEOTIDE SEQUENCE [LARGE SCALE GENOMIC DNA]</scope>
    <source>
        <strain evidence="4">T-27 / DSM 14586 / JCM 11422 / NBRC 100505</strain>
    </source>
</reference>
<dbReference type="Proteomes" id="UP000002209">
    <property type="component" value="Chromosome"/>
</dbReference>
<feature type="compositionally biased region" description="Low complexity" evidence="2">
    <location>
        <begin position="104"/>
        <end position="113"/>
    </location>
</feature>
<dbReference type="eggNOG" id="COG2919">
    <property type="taxonomic scope" value="Bacteria"/>
</dbReference>
<dbReference type="EMBL" id="AP009153">
    <property type="protein sequence ID" value="BAH38344.1"/>
    <property type="molecule type" value="Genomic_DNA"/>
</dbReference>
<gene>
    <name evidence="3" type="ordered locus">GAU_1302</name>
</gene>
<keyword evidence="4" id="KW-1185">Reference proteome</keyword>
<feature type="region of interest" description="Disordered" evidence="2">
    <location>
        <begin position="96"/>
        <end position="126"/>
    </location>
</feature>
<evidence type="ECO:0000256" key="2">
    <source>
        <dbReference type="SAM" id="MobiDB-lite"/>
    </source>
</evidence>
<sequence length="126" mass="13613">MWGAGILAVLAFAVEGGEYGSSDLFSQRDQRAELENDLQDLRDSVAALRADLKAVATDPARLERLAREEYGMVRGEKEILYRFNGARSDSAAVKLVPDERSDESSGVDSGSSVANIPRLPRGGAAW</sequence>
<dbReference type="Pfam" id="PF04977">
    <property type="entry name" value="DivIC"/>
    <property type="match status" value="1"/>
</dbReference>
<feature type="coiled-coil region" evidence="1">
    <location>
        <begin position="24"/>
        <end position="58"/>
    </location>
</feature>
<dbReference type="AlphaFoldDB" id="C1A7Y4"/>
<keyword evidence="1" id="KW-0175">Coiled coil</keyword>
<dbReference type="HOGENOM" id="CLU_1978316_0_0_0"/>
<evidence type="ECO:0000313" key="4">
    <source>
        <dbReference type="Proteomes" id="UP000002209"/>
    </source>
</evidence>
<proteinExistence type="predicted"/>
<protein>
    <recommendedName>
        <fullName evidence="5">Septum formation initiator family protein</fullName>
    </recommendedName>
</protein>
<name>C1A7Y4_GEMAT</name>
<evidence type="ECO:0000256" key="1">
    <source>
        <dbReference type="SAM" id="Coils"/>
    </source>
</evidence>
<organism evidence="3 4">
    <name type="scientific">Gemmatimonas aurantiaca (strain DSM 14586 / JCM 11422 / NBRC 100505 / T-27)</name>
    <dbReference type="NCBI Taxonomy" id="379066"/>
    <lineage>
        <taxon>Bacteria</taxon>
        <taxon>Pseudomonadati</taxon>
        <taxon>Gemmatimonadota</taxon>
        <taxon>Gemmatimonadia</taxon>
        <taxon>Gemmatimonadales</taxon>
        <taxon>Gemmatimonadaceae</taxon>
        <taxon>Gemmatimonas</taxon>
    </lineage>
</organism>
<evidence type="ECO:0000313" key="3">
    <source>
        <dbReference type="EMBL" id="BAH38344.1"/>
    </source>
</evidence>
<evidence type="ECO:0008006" key="5">
    <source>
        <dbReference type="Google" id="ProtNLM"/>
    </source>
</evidence>
<dbReference type="STRING" id="379066.GAU_1302"/>